<feature type="region of interest" description="Disordered" evidence="1">
    <location>
        <begin position="1"/>
        <end position="22"/>
    </location>
</feature>
<comment type="caution">
    <text evidence="2">The sequence shown here is derived from an EMBL/GenBank/DDBJ whole genome shotgun (WGS) entry which is preliminary data.</text>
</comment>
<proteinExistence type="predicted"/>
<sequence length="22" mass="2286">MSTPTPTPTPQAVELVIVPLHG</sequence>
<reference evidence="3" key="1">
    <citation type="journal article" date="2014" name="Microb. Cell Fact.">
        <title>Exploiting Issatchenkia orientalis SD108 for succinic acid production.</title>
        <authorList>
            <person name="Xiao H."/>
            <person name="Shao Z."/>
            <person name="Jiang Y."/>
            <person name="Dole S."/>
            <person name="Zhao H."/>
        </authorList>
    </citation>
    <scope>NUCLEOTIDE SEQUENCE [LARGE SCALE GENOMIC DNA]</scope>
    <source>
        <strain evidence="3">SD108</strain>
    </source>
</reference>
<evidence type="ECO:0000256" key="1">
    <source>
        <dbReference type="SAM" id="MobiDB-lite"/>
    </source>
</evidence>
<dbReference type="AlphaFoldDB" id="A0A099NJ53"/>
<gene>
    <name evidence="2" type="ORF">JL09_g6783</name>
</gene>
<dbReference type="Proteomes" id="UP000029867">
    <property type="component" value="Unassembled WGS sequence"/>
</dbReference>
<protein>
    <submittedName>
        <fullName evidence="2">Uncharacterized protein</fullName>
    </submittedName>
</protein>
<accession>A0A099NJ53</accession>
<evidence type="ECO:0000313" key="3">
    <source>
        <dbReference type="Proteomes" id="UP000029867"/>
    </source>
</evidence>
<dbReference type="EMBL" id="JQFK01002056">
    <property type="protein sequence ID" value="KGK32610.1"/>
    <property type="molecule type" value="Genomic_DNA"/>
</dbReference>
<evidence type="ECO:0000313" key="2">
    <source>
        <dbReference type="EMBL" id="KGK32610.1"/>
    </source>
</evidence>
<name>A0A099NJ53_PICKU</name>
<organism evidence="2 3">
    <name type="scientific">Pichia kudriavzevii</name>
    <name type="common">Yeast</name>
    <name type="synonym">Issatchenkia orientalis</name>
    <dbReference type="NCBI Taxonomy" id="4909"/>
    <lineage>
        <taxon>Eukaryota</taxon>
        <taxon>Fungi</taxon>
        <taxon>Dikarya</taxon>
        <taxon>Ascomycota</taxon>
        <taxon>Saccharomycotina</taxon>
        <taxon>Pichiomycetes</taxon>
        <taxon>Pichiales</taxon>
        <taxon>Pichiaceae</taxon>
        <taxon>Pichia</taxon>
    </lineage>
</organism>
<dbReference type="HOGENOM" id="CLU_3425125_0_0_1"/>